<protein>
    <submittedName>
        <fullName evidence="1">Threonine dehydratase catabolic</fullName>
    </submittedName>
</protein>
<proteinExistence type="predicted"/>
<dbReference type="Proteomes" id="UP000188268">
    <property type="component" value="Unassembled WGS sequence"/>
</dbReference>
<accession>A0A1R3K841</accession>
<dbReference type="Gramene" id="OMP03178">
    <property type="protein sequence ID" value="OMP03178"/>
    <property type="gene ID" value="CCACVL1_02516"/>
</dbReference>
<dbReference type="AlphaFoldDB" id="A0A1R3K841"/>
<evidence type="ECO:0000313" key="1">
    <source>
        <dbReference type="EMBL" id="OMP03178.1"/>
    </source>
</evidence>
<keyword evidence="2" id="KW-1185">Reference proteome</keyword>
<evidence type="ECO:0000313" key="2">
    <source>
        <dbReference type="Proteomes" id="UP000188268"/>
    </source>
</evidence>
<sequence length="74" mass="7553">YRNKLRVEAMISCGAGVSSNPGLDLNSVAALATPMASNGKLAVVELLAPVAVETNGKTVGGEVDRDRPIVEGCV</sequence>
<reference evidence="1 2" key="1">
    <citation type="submission" date="2013-09" db="EMBL/GenBank/DDBJ databases">
        <title>Corchorus capsularis genome sequencing.</title>
        <authorList>
            <person name="Alam M."/>
            <person name="Haque M.S."/>
            <person name="Islam M.S."/>
            <person name="Emdad E.M."/>
            <person name="Islam M.M."/>
            <person name="Ahmed B."/>
            <person name="Halim A."/>
            <person name="Hossen Q.M.M."/>
            <person name="Hossain M.Z."/>
            <person name="Ahmed R."/>
            <person name="Khan M.M."/>
            <person name="Islam R."/>
            <person name="Rashid M.M."/>
            <person name="Khan S.A."/>
            <person name="Rahman M.S."/>
            <person name="Alam M."/>
        </authorList>
    </citation>
    <scope>NUCLEOTIDE SEQUENCE [LARGE SCALE GENOMIC DNA]</scope>
    <source>
        <strain evidence="2">cv. CVL-1</strain>
        <tissue evidence="1">Whole seedling</tissue>
    </source>
</reference>
<name>A0A1R3K841_COCAP</name>
<gene>
    <name evidence="1" type="ORF">CCACVL1_02516</name>
</gene>
<organism evidence="1 2">
    <name type="scientific">Corchorus capsularis</name>
    <name type="common">Jute</name>
    <dbReference type="NCBI Taxonomy" id="210143"/>
    <lineage>
        <taxon>Eukaryota</taxon>
        <taxon>Viridiplantae</taxon>
        <taxon>Streptophyta</taxon>
        <taxon>Embryophyta</taxon>
        <taxon>Tracheophyta</taxon>
        <taxon>Spermatophyta</taxon>
        <taxon>Magnoliopsida</taxon>
        <taxon>eudicotyledons</taxon>
        <taxon>Gunneridae</taxon>
        <taxon>Pentapetalae</taxon>
        <taxon>rosids</taxon>
        <taxon>malvids</taxon>
        <taxon>Malvales</taxon>
        <taxon>Malvaceae</taxon>
        <taxon>Grewioideae</taxon>
        <taxon>Apeibeae</taxon>
        <taxon>Corchorus</taxon>
    </lineage>
</organism>
<comment type="caution">
    <text evidence="1">The sequence shown here is derived from an EMBL/GenBank/DDBJ whole genome shotgun (WGS) entry which is preliminary data.</text>
</comment>
<feature type="non-terminal residue" evidence="1">
    <location>
        <position position="1"/>
    </location>
</feature>
<dbReference type="EMBL" id="AWWV01006113">
    <property type="protein sequence ID" value="OMP03178.1"/>
    <property type="molecule type" value="Genomic_DNA"/>
</dbReference>